<evidence type="ECO:0000256" key="17">
    <source>
        <dbReference type="ARBA" id="ARBA00044924"/>
    </source>
</evidence>
<comment type="catalytic activity">
    <reaction evidence="14">
        <text>L-arginyl-glycine(out) = L-arginyl-glycine(in)</text>
        <dbReference type="Rhea" id="RHEA:79391"/>
        <dbReference type="ChEBI" id="CHEBI:229955"/>
    </reaction>
</comment>
<evidence type="ECO:0000256" key="10">
    <source>
        <dbReference type="ARBA" id="ARBA00044893"/>
    </source>
</evidence>
<evidence type="ECO:0000313" key="25">
    <source>
        <dbReference type="Proteomes" id="UP001165082"/>
    </source>
</evidence>
<feature type="transmembrane region" description="Helical" evidence="22">
    <location>
        <begin position="427"/>
        <end position="445"/>
    </location>
</feature>
<keyword evidence="4 22" id="KW-0472">Membrane</keyword>
<keyword evidence="2 22" id="KW-0812">Transmembrane</keyword>
<dbReference type="GO" id="GO:0022857">
    <property type="term" value="F:transmembrane transporter activity"/>
    <property type="evidence" value="ECO:0007669"/>
    <property type="project" value="InterPro"/>
</dbReference>
<feature type="transmembrane region" description="Helical" evidence="22">
    <location>
        <begin position="360"/>
        <end position="381"/>
    </location>
</feature>
<evidence type="ECO:0000256" key="16">
    <source>
        <dbReference type="ARBA" id="ARBA00044919"/>
    </source>
</evidence>
<comment type="catalytic activity">
    <reaction evidence="11">
        <text>L-aspartyl-L-lysine(out) = L-aspartyl-L-lysine(in)</text>
        <dbReference type="Rhea" id="RHEA:79411"/>
        <dbReference type="ChEBI" id="CHEBI:229953"/>
    </reaction>
</comment>
<feature type="transmembrane region" description="Helical" evidence="22">
    <location>
        <begin position="248"/>
        <end position="269"/>
    </location>
</feature>
<comment type="catalytic activity">
    <reaction evidence="10">
        <text>L-alpha-aminoacyl-L-lysine(out) = L-alpha-aminoacyl-L-lysine(in)</text>
        <dbReference type="Rhea" id="RHEA:79383"/>
        <dbReference type="ChEBI" id="CHEBI:229966"/>
    </reaction>
</comment>
<evidence type="ECO:0000256" key="11">
    <source>
        <dbReference type="ARBA" id="ARBA00044898"/>
    </source>
</evidence>
<dbReference type="InterPro" id="IPR052187">
    <property type="entry name" value="MFSD1"/>
</dbReference>
<dbReference type="AlphaFoldDB" id="A0A9W7FAL8"/>
<evidence type="ECO:0000256" key="20">
    <source>
        <dbReference type="ARBA" id="ARBA00045709"/>
    </source>
</evidence>
<dbReference type="PROSITE" id="PS50850">
    <property type="entry name" value="MFS"/>
    <property type="match status" value="1"/>
</dbReference>
<protein>
    <recommendedName>
        <fullName evidence="18">Lysosomal dipeptide transporter MFSD1</fullName>
    </recommendedName>
    <alternativeName>
        <fullName evidence="19">Major facilitator superfamily domain-containing protein 1</fullName>
    </alternativeName>
</protein>
<evidence type="ECO:0000256" key="18">
    <source>
        <dbReference type="ARBA" id="ARBA00044985"/>
    </source>
</evidence>
<feature type="transmembrane region" description="Helical" evidence="22">
    <location>
        <begin position="393"/>
        <end position="415"/>
    </location>
</feature>
<evidence type="ECO:0000256" key="7">
    <source>
        <dbReference type="ARBA" id="ARBA00044881"/>
    </source>
</evidence>
<evidence type="ECO:0000256" key="3">
    <source>
        <dbReference type="ARBA" id="ARBA00022989"/>
    </source>
</evidence>
<comment type="catalytic activity">
    <reaction evidence="6">
        <text>L-histidyl-glycine(out) = L-histidyl-glycine(in)</text>
        <dbReference type="Rhea" id="RHEA:79395"/>
        <dbReference type="ChEBI" id="CHEBI:229957"/>
    </reaction>
</comment>
<evidence type="ECO:0000259" key="23">
    <source>
        <dbReference type="PROSITE" id="PS50850"/>
    </source>
</evidence>
<comment type="catalytic activity">
    <reaction evidence="8">
        <text>L-alpha-aminoacyl-L-histidine(out) = L-alpha-aminoacyl-L-histidine(in)</text>
        <dbReference type="Rhea" id="RHEA:79375"/>
        <dbReference type="ChEBI" id="CHEBI:229967"/>
    </reaction>
</comment>
<comment type="caution">
    <text evidence="24">The sequence shown here is derived from an EMBL/GenBank/DDBJ whole genome shotgun (WGS) entry which is preliminary data.</text>
</comment>
<comment type="subcellular location">
    <subcellularLocation>
        <location evidence="1">Membrane</location>
        <topology evidence="1">Multi-pass membrane protein</topology>
    </subcellularLocation>
</comment>
<comment type="catalytic activity">
    <reaction evidence="15">
        <text>L-histidyl-L-alpha-amino acid(out) = L-histidyl-L-alpha-amino acid(in)</text>
        <dbReference type="Rhea" id="RHEA:79379"/>
        <dbReference type="ChEBI" id="CHEBI:229964"/>
    </reaction>
</comment>
<evidence type="ECO:0000256" key="2">
    <source>
        <dbReference type="ARBA" id="ARBA00022692"/>
    </source>
</evidence>
<evidence type="ECO:0000256" key="5">
    <source>
        <dbReference type="ARBA" id="ARBA00044876"/>
    </source>
</evidence>
<dbReference type="PANTHER" id="PTHR23512">
    <property type="entry name" value="MAJOR FACILITATOR SUPERFAMILY DOMAIN-CONTAINING PROTEIN 1"/>
    <property type="match status" value="1"/>
</dbReference>
<evidence type="ECO:0000256" key="8">
    <source>
        <dbReference type="ARBA" id="ARBA00044884"/>
    </source>
</evidence>
<dbReference type="PANTHER" id="PTHR23512:SF5">
    <property type="entry name" value="MAJOR FACILITATOR SUPERFAMILY DOMAIN-CONTAINING PROTEIN 1"/>
    <property type="match status" value="1"/>
</dbReference>
<feature type="domain" description="Major facilitator superfamily (MFS) profile" evidence="23">
    <location>
        <begin position="13"/>
        <end position="450"/>
    </location>
</feature>
<comment type="subunit">
    <text evidence="21">Homodimer. Interacts with lysosomal protein GLMP (via lumenal domain); the interaction starts while both proteins are still in the endoplasmic reticulum and is required for stabilization of MFSD1 in lysosomes but has no direct effect on its targeting to lysosomes or transporter activity.</text>
</comment>
<dbReference type="SUPFAM" id="SSF103473">
    <property type="entry name" value="MFS general substrate transporter"/>
    <property type="match status" value="1"/>
</dbReference>
<feature type="transmembrane region" description="Helical" evidence="22">
    <location>
        <begin position="148"/>
        <end position="169"/>
    </location>
</feature>
<name>A0A9W7FAL8_9STRA</name>
<evidence type="ECO:0000256" key="13">
    <source>
        <dbReference type="ARBA" id="ARBA00044900"/>
    </source>
</evidence>
<dbReference type="PROSITE" id="PS00216">
    <property type="entry name" value="SUGAR_TRANSPORT_1"/>
    <property type="match status" value="1"/>
</dbReference>
<comment type="catalytic activity">
    <reaction evidence="16">
        <text>L-alanyl-L-lysine(out) = L-alanyl-L-lysine(in)</text>
        <dbReference type="Rhea" id="RHEA:79415"/>
        <dbReference type="ChEBI" id="CHEBI:192470"/>
    </reaction>
</comment>
<evidence type="ECO:0000256" key="6">
    <source>
        <dbReference type="ARBA" id="ARBA00044878"/>
    </source>
</evidence>
<keyword evidence="3 22" id="KW-1133">Transmembrane helix</keyword>
<dbReference type="InterPro" id="IPR036259">
    <property type="entry name" value="MFS_trans_sf"/>
</dbReference>
<proteinExistence type="predicted"/>
<evidence type="ECO:0000256" key="9">
    <source>
        <dbReference type="ARBA" id="ARBA00044891"/>
    </source>
</evidence>
<feature type="transmembrane region" description="Helical" evidence="22">
    <location>
        <begin position="114"/>
        <end position="136"/>
    </location>
</feature>
<organism evidence="24 25">
    <name type="scientific">Triparma retinervis</name>
    <dbReference type="NCBI Taxonomy" id="2557542"/>
    <lineage>
        <taxon>Eukaryota</taxon>
        <taxon>Sar</taxon>
        <taxon>Stramenopiles</taxon>
        <taxon>Ochrophyta</taxon>
        <taxon>Bolidophyceae</taxon>
        <taxon>Parmales</taxon>
        <taxon>Triparmaceae</taxon>
        <taxon>Triparma</taxon>
    </lineage>
</organism>
<evidence type="ECO:0000256" key="15">
    <source>
        <dbReference type="ARBA" id="ARBA00044912"/>
    </source>
</evidence>
<gene>
    <name evidence="24" type="ORF">TrRE_jg11025</name>
</gene>
<evidence type="ECO:0000256" key="19">
    <source>
        <dbReference type="ARBA" id="ARBA00045018"/>
    </source>
</evidence>
<keyword evidence="25" id="KW-1185">Reference proteome</keyword>
<dbReference type="Gene3D" id="1.20.1250.20">
    <property type="entry name" value="MFS general substrate transporter like domains"/>
    <property type="match status" value="2"/>
</dbReference>
<comment type="catalytic activity">
    <reaction evidence="17">
        <text>L-lysyl-glycine(out) = L-lysyl-glycine(in)</text>
        <dbReference type="Rhea" id="RHEA:79407"/>
        <dbReference type="ChEBI" id="CHEBI:191202"/>
    </reaction>
</comment>
<comment type="catalytic activity">
    <reaction evidence="5">
        <text>L-lysyl-L-alanine(out) = L-lysyl-L-alanine(in)</text>
        <dbReference type="Rhea" id="RHEA:79399"/>
        <dbReference type="ChEBI" id="CHEBI:229954"/>
    </reaction>
</comment>
<dbReference type="InterPro" id="IPR020846">
    <property type="entry name" value="MFS_dom"/>
</dbReference>
<comment type="catalytic activity">
    <reaction evidence="12">
        <text>L-arginyl-L-alpha-amino acid(out) = L-arginyl-L-alpha-amino acid(in)</text>
        <dbReference type="Rhea" id="RHEA:79371"/>
        <dbReference type="ChEBI" id="CHEBI:84315"/>
    </reaction>
</comment>
<feature type="transmembrane region" description="Helical" evidence="22">
    <location>
        <begin position="337"/>
        <end position="354"/>
    </location>
</feature>
<dbReference type="Proteomes" id="UP001165082">
    <property type="component" value="Unassembled WGS sequence"/>
</dbReference>
<dbReference type="Pfam" id="PF07690">
    <property type="entry name" value="MFS_1"/>
    <property type="match status" value="1"/>
</dbReference>
<feature type="transmembrane region" description="Helical" evidence="22">
    <location>
        <begin position="184"/>
        <end position="208"/>
    </location>
</feature>
<comment type="function">
    <text evidence="20">Lysosomal dipeptide uniporter that selectively exports lysine, arginine or histidine-containing dipeptides with a net positive charge from the lysosome lumen into the cytosol. Could play a role in a specific type of protein O-glycosylation indirectly regulating macrophages migration and tissue invasion. Also essential for liver homeostasis.</text>
</comment>
<dbReference type="InterPro" id="IPR005829">
    <property type="entry name" value="Sugar_transporter_CS"/>
</dbReference>
<dbReference type="OrthoDB" id="424834at2759"/>
<dbReference type="GO" id="GO:0016020">
    <property type="term" value="C:membrane"/>
    <property type="evidence" value="ECO:0007669"/>
    <property type="project" value="UniProtKB-SubCell"/>
</dbReference>
<comment type="catalytic activity">
    <reaction evidence="9">
        <text>L-lysyl-L-alpha-amino acid(out) = L-lysyl-L-alpha-amino acid(in)</text>
        <dbReference type="Rhea" id="RHEA:79387"/>
        <dbReference type="ChEBI" id="CHEBI:229965"/>
    </reaction>
</comment>
<comment type="catalytic activity">
    <reaction evidence="13">
        <text>L-lysyl-L-lysine(out) = L-lysyl-L-lysine(in)</text>
        <dbReference type="Rhea" id="RHEA:79403"/>
        <dbReference type="ChEBI" id="CHEBI:229956"/>
    </reaction>
</comment>
<accession>A0A9W7FAL8</accession>
<evidence type="ECO:0000256" key="12">
    <source>
        <dbReference type="ARBA" id="ARBA00044899"/>
    </source>
</evidence>
<feature type="transmembrane region" description="Helical" evidence="22">
    <location>
        <begin position="12"/>
        <end position="32"/>
    </location>
</feature>
<feature type="transmembrane region" description="Helical" evidence="22">
    <location>
        <begin position="52"/>
        <end position="74"/>
    </location>
</feature>
<reference evidence="24" key="1">
    <citation type="submission" date="2022-07" db="EMBL/GenBank/DDBJ databases">
        <title>Genome analysis of Parmales, a sister group of diatoms, reveals the evolutionary specialization of diatoms from phago-mixotrophs to photoautotrophs.</title>
        <authorList>
            <person name="Ban H."/>
            <person name="Sato S."/>
            <person name="Yoshikawa S."/>
            <person name="Kazumasa Y."/>
            <person name="Nakamura Y."/>
            <person name="Ichinomiya M."/>
            <person name="Saitoh K."/>
            <person name="Sato N."/>
            <person name="Blanc-Mathieu R."/>
            <person name="Endo H."/>
            <person name="Kuwata A."/>
            <person name="Ogata H."/>
        </authorList>
    </citation>
    <scope>NUCLEOTIDE SEQUENCE</scope>
</reference>
<feature type="transmembrane region" description="Helical" evidence="22">
    <location>
        <begin position="86"/>
        <end position="108"/>
    </location>
</feature>
<evidence type="ECO:0000256" key="14">
    <source>
        <dbReference type="ARBA" id="ARBA00044903"/>
    </source>
</evidence>
<evidence type="ECO:0000256" key="22">
    <source>
        <dbReference type="SAM" id="Phobius"/>
    </source>
</evidence>
<evidence type="ECO:0000256" key="21">
    <source>
        <dbReference type="ARBA" id="ARBA00046376"/>
    </source>
</evidence>
<dbReference type="InterPro" id="IPR011701">
    <property type="entry name" value="MFS"/>
</dbReference>
<evidence type="ECO:0000256" key="4">
    <source>
        <dbReference type="ARBA" id="ARBA00023136"/>
    </source>
</evidence>
<sequence length="480" mass="52791">MMDVNSSKFRYTVLVLNCLLTFGSYFCFDMPSTLKSHIQDQVISDFTTDTDIYYNYFYTVYSWTNMLMSLCAGLMVDRLGKEKSMYIFVTCCLVGSAIYATGTFLTNLDGQSRYIIMFVGRFIFGLGGGPITIVQNAFTAFYFSGHEIAMAFGITLTFSRFGSTINYYITPSVYDAIEKSTPDYALGITLALGSALVVISLFAAVSLAKLDNYAQAQKAGPYEEKKDSSGKVAPRKKMSISDVKDFPAMYWILAITISIFYSIIFPFMADATSYLGTYTEKFGQDCSVDPDPCTYVTPFGLNDTSATFRAGLVYQCSMIISPFLGKFVDWFGRRTHIAFFGTALTIPVFLLLDRTTIDPILAMLLLGTSYSVCAAALWPSVQLLVPLRSVGTANGVATAVQMLGIGLANIAVGILGDQYSLHDSLTFFLSLGVASSVMVLTMFFLDRDGKMYKGKRDADGTGDGMDIKDPLLPKERESLV</sequence>
<evidence type="ECO:0000256" key="1">
    <source>
        <dbReference type="ARBA" id="ARBA00004141"/>
    </source>
</evidence>
<dbReference type="EMBL" id="BRXZ01000205">
    <property type="protein sequence ID" value="GMI07384.1"/>
    <property type="molecule type" value="Genomic_DNA"/>
</dbReference>
<comment type="catalytic activity">
    <reaction evidence="7">
        <text>L-alpha-aminoacyl-L-arginine(out) = L-alpha-aminoacyl-L-arginine(in)</text>
        <dbReference type="Rhea" id="RHEA:79367"/>
        <dbReference type="ChEBI" id="CHEBI:229968"/>
    </reaction>
</comment>
<evidence type="ECO:0000313" key="24">
    <source>
        <dbReference type="EMBL" id="GMI07384.1"/>
    </source>
</evidence>